<keyword evidence="2" id="KW-0004">4Fe-4S</keyword>
<comment type="similarity">
    <text evidence="1">Belongs to the HdrC family.</text>
</comment>
<dbReference type="GO" id="GO:0051539">
    <property type="term" value="F:4 iron, 4 sulfur cluster binding"/>
    <property type="evidence" value="ECO:0007669"/>
    <property type="project" value="UniProtKB-KW"/>
</dbReference>
<evidence type="ECO:0000256" key="4">
    <source>
        <dbReference type="ARBA" id="ARBA00023002"/>
    </source>
</evidence>
<dbReference type="PANTHER" id="PTHR43255">
    <property type="entry name" value="IRON-SULFUR-BINDING OXIDOREDUCTASE FADF-RELATED-RELATED"/>
    <property type="match status" value="1"/>
</dbReference>
<keyword evidence="5" id="KW-0408">Iron</keyword>
<dbReference type="InterPro" id="IPR017896">
    <property type="entry name" value="4Fe4S_Fe-S-bd"/>
</dbReference>
<dbReference type="HOGENOM" id="CLU_374933_0_0_2"/>
<dbReference type="GO" id="GO:0050660">
    <property type="term" value="F:flavin adenine dinucleotide binding"/>
    <property type="evidence" value="ECO:0007669"/>
    <property type="project" value="InterPro"/>
</dbReference>
<dbReference type="GO" id="GO:0016491">
    <property type="term" value="F:oxidoreductase activity"/>
    <property type="evidence" value="ECO:0007669"/>
    <property type="project" value="UniProtKB-KW"/>
</dbReference>
<keyword evidence="3" id="KW-0479">Metal-binding</keyword>
<dbReference type="Gene3D" id="1.10.1060.10">
    <property type="entry name" value="Alpha-helical ferredoxin"/>
    <property type="match status" value="1"/>
</dbReference>
<dbReference type="PATRIC" id="fig|1006006.8.peg.1487"/>
<dbReference type="InterPro" id="IPR051460">
    <property type="entry name" value="HdrC_iron-sulfur_subunit"/>
</dbReference>
<dbReference type="GO" id="GO:0046872">
    <property type="term" value="F:metal ion binding"/>
    <property type="evidence" value="ECO:0007669"/>
    <property type="project" value="UniProtKB-KW"/>
</dbReference>
<evidence type="ECO:0000256" key="3">
    <source>
        <dbReference type="ARBA" id="ARBA00022723"/>
    </source>
</evidence>
<accession>F4FZ24</accession>
<evidence type="ECO:0000256" key="1">
    <source>
        <dbReference type="ARBA" id="ARBA00007097"/>
    </source>
</evidence>
<evidence type="ECO:0000256" key="2">
    <source>
        <dbReference type="ARBA" id="ARBA00022485"/>
    </source>
</evidence>
<dbReference type="STRING" id="1006006.Mcup_1491"/>
<dbReference type="GeneID" id="10493680"/>
<name>F4FZ24_METCR</name>
<sequence>MLLDASIFSRALAIMGPGNIKKQLIQEETEVILGKGTSMSGTIIQYLKPRPVSAPSRFGDGSVYKIVESNGPFAKLLVPSGVTFKDLIDKTSEEGLFPALFPLYLLGTVGGFTATNGSGFGSYKFGFVNFKKKVYEFEDKLNVNLLAVNYSELIETKEESKFAWAGIIRDGAASYYVPSIYSSLVNKKESTIDTRELIKDVSTSIEKSIKRDEIPICLRSEEFVEVPKINFILGYIINYNSPSRMIVRCGSVPKEALDDTFDFLKKNPKVLPFPNLQSYSEVHKLILQKFENKVKVPKYANSIKVEYEESLKCVNCGKCLDSCLAYNLTRDFARSPPGKFSRLVTEETAFEPCFGCMNCQEACPVGVQISSITEALPRINENRKVRQIDTPSIPSRLKEMEKAIDSKYRNRPPVMLFVGCASKYDVQGVEGFLQFLTDEGEKLSSSPRVKIIDGTCCGYDKYISGNLEDAKSDVMKIKELKDKLGLQAVYFLCPEGLYVYNKLSGEKGVLAFEFLKDKIKGPVHVGCWARKLGFSGDDTECAGSYMTSYYGWLVQMKTKQALTLCPFSTWKFNTVSVYASFVKKEASKLTPMNVEVNEEMIVNMIKDALKDAIYLSVDDIAERVNSWSLGGKSYFVLLSIPVVRKRFLNLLTQKLATNKEIKSYFTNIATNQLNLQEKANRWSEIVNSMNFDQLTDELIKRVEASEKLEYESRSIVGRSEFRAALLNDVLKKVVIPPIIRDVIDEIVYM</sequence>
<dbReference type="InterPro" id="IPR009051">
    <property type="entry name" value="Helical_ferredxn"/>
</dbReference>
<organism evidence="8 9">
    <name type="scientific">Metallosphaera cuprina (strain Ar-4)</name>
    <dbReference type="NCBI Taxonomy" id="1006006"/>
    <lineage>
        <taxon>Archaea</taxon>
        <taxon>Thermoproteota</taxon>
        <taxon>Thermoprotei</taxon>
        <taxon>Sulfolobales</taxon>
        <taxon>Sulfolobaceae</taxon>
        <taxon>Metallosphaera</taxon>
    </lineage>
</organism>
<dbReference type="RefSeq" id="WP_013738092.1">
    <property type="nucleotide sequence ID" value="NC_015435.1"/>
</dbReference>
<dbReference type="Pfam" id="PF13183">
    <property type="entry name" value="Fer4_8"/>
    <property type="match status" value="1"/>
</dbReference>
<protein>
    <submittedName>
        <fullName evidence="8">4Fe-4S ferredoxin iron-sulfur binding domain-containing protein</fullName>
    </submittedName>
</protein>
<dbReference type="SUPFAM" id="SSF46548">
    <property type="entry name" value="alpha-helical ferredoxin"/>
    <property type="match status" value="1"/>
</dbReference>
<proteinExistence type="inferred from homology"/>
<dbReference type="OrthoDB" id="23478at2157"/>
<dbReference type="EMBL" id="CP002656">
    <property type="protein sequence ID" value="AEB95594.1"/>
    <property type="molecule type" value="Genomic_DNA"/>
</dbReference>
<evidence type="ECO:0000259" key="7">
    <source>
        <dbReference type="PROSITE" id="PS51379"/>
    </source>
</evidence>
<dbReference type="InterPro" id="IPR016169">
    <property type="entry name" value="FAD-bd_PCMH_sub2"/>
</dbReference>
<dbReference type="Gene3D" id="3.30.465.10">
    <property type="match status" value="1"/>
</dbReference>
<dbReference type="PANTHER" id="PTHR43255:SF1">
    <property type="entry name" value="IRON-SULFUR-BINDING OXIDOREDUCTASE FADF-RELATED"/>
    <property type="match status" value="1"/>
</dbReference>
<keyword evidence="4" id="KW-0560">Oxidoreductase</keyword>
<keyword evidence="9" id="KW-1185">Reference proteome</keyword>
<dbReference type="GO" id="GO:0005886">
    <property type="term" value="C:plasma membrane"/>
    <property type="evidence" value="ECO:0007669"/>
    <property type="project" value="TreeGrafter"/>
</dbReference>
<reference evidence="8 9" key="1">
    <citation type="journal article" date="2011" name="J. Bacteriol.">
        <title>Complete genome sequence of Metallosphaera cuprina, a metal sulfide-oxidizing archaeon from a hot spring.</title>
        <authorList>
            <person name="Liu L.J."/>
            <person name="You X.Y."/>
            <person name="Zheng H."/>
            <person name="Wang S."/>
            <person name="Jiang C.Y."/>
            <person name="Liu S.J."/>
        </authorList>
    </citation>
    <scope>NUCLEOTIDE SEQUENCE [LARGE SCALE GENOMIC DNA]</scope>
    <source>
        <strain evidence="8 9">Ar-4</strain>
    </source>
</reference>
<evidence type="ECO:0000313" key="8">
    <source>
        <dbReference type="EMBL" id="AEB95594.1"/>
    </source>
</evidence>
<dbReference type="InterPro" id="IPR017900">
    <property type="entry name" value="4Fe4S_Fe_S_CS"/>
</dbReference>
<evidence type="ECO:0000313" key="9">
    <source>
        <dbReference type="Proteomes" id="UP000007812"/>
    </source>
</evidence>
<dbReference type="eggNOG" id="arCOG07320">
    <property type="taxonomic scope" value="Archaea"/>
</dbReference>
<evidence type="ECO:0000256" key="6">
    <source>
        <dbReference type="ARBA" id="ARBA00023014"/>
    </source>
</evidence>
<dbReference type="PROSITE" id="PS00198">
    <property type="entry name" value="4FE4S_FER_1"/>
    <property type="match status" value="1"/>
</dbReference>
<dbReference type="InterPro" id="IPR036318">
    <property type="entry name" value="FAD-bd_PCMH-like_sf"/>
</dbReference>
<gene>
    <name evidence="8" type="ordered locus">Mcup_1491</name>
</gene>
<dbReference type="AlphaFoldDB" id="F4FZ24"/>
<evidence type="ECO:0000256" key="5">
    <source>
        <dbReference type="ARBA" id="ARBA00023004"/>
    </source>
</evidence>
<feature type="domain" description="4Fe-4S ferredoxin-type" evidence="7">
    <location>
        <begin position="303"/>
        <end position="333"/>
    </location>
</feature>
<dbReference type="Proteomes" id="UP000007812">
    <property type="component" value="Chromosome"/>
</dbReference>
<keyword evidence="6" id="KW-0411">Iron-sulfur</keyword>
<dbReference type="KEGG" id="mcn:Mcup_1491"/>
<dbReference type="PROSITE" id="PS51379">
    <property type="entry name" value="4FE4S_FER_2"/>
    <property type="match status" value="1"/>
</dbReference>
<dbReference type="SUPFAM" id="SSF56176">
    <property type="entry name" value="FAD-binding/transporter-associated domain-like"/>
    <property type="match status" value="1"/>
</dbReference>